<dbReference type="EMBL" id="JACGWJ010000008">
    <property type="protein sequence ID" value="KAL0403870.1"/>
    <property type="molecule type" value="Genomic_DNA"/>
</dbReference>
<name>A0AAW2TFZ2_SESRA</name>
<gene>
    <name evidence="1" type="ORF">Sradi_2027800</name>
</gene>
<proteinExistence type="predicted"/>
<reference evidence="1" key="1">
    <citation type="submission" date="2020-06" db="EMBL/GenBank/DDBJ databases">
        <authorList>
            <person name="Li T."/>
            <person name="Hu X."/>
            <person name="Zhang T."/>
            <person name="Song X."/>
            <person name="Zhang H."/>
            <person name="Dai N."/>
            <person name="Sheng W."/>
            <person name="Hou X."/>
            <person name="Wei L."/>
        </authorList>
    </citation>
    <scope>NUCLEOTIDE SEQUENCE</scope>
    <source>
        <strain evidence="1">G02</strain>
        <tissue evidence="1">Leaf</tissue>
    </source>
</reference>
<sequence length="152" mass="17284">MSCFKFLETLITKMESLLVAFFWHQDVGKKIHWLAWRKVCLGKKEGGLGVRSLKEFNIALLCKQAWTIGVDTDSPVQRLFKARYFSTCSFVDADCRGNISYAWRSILAMRPLLQAGIWWQVGDGKSISLAASPWLPMPSIFRLMVPPRTLGV</sequence>
<accession>A0AAW2TFZ2</accession>
<dbReference type="AlphaFoldDB" id="A0AAW2TFZ2"/>
<protein>
    <submittedName>
        <fullName evidence="1">Uncharacterized protein</fullName>
    </submittedName>
</protein>
<comment type="caution">
    <text evidence="1">The sequence shown here is derived from an EMBL/GenBank/DDBJ whole genome shotgun (WGS) entry which is preliminary data.</text>
</comment>
<reference evidence="1" key="2">
    <citation type="journal article" date="2024" name="Plant">
        <title>Genomic evolution and insights into agronomic trait innovations of Sesamum species.</title>
        <authorList>
            <person name="Miao H."/>
            <person name="Wang L."/>
            <person name="Qu L."/>
            <person name="Liu H."/>
            <person name="Sun Y."/>
            <person name="Le M."/>
            <person name="Wang Q."/>
            <person name="Wei S."/>
            <person name="Zheng Y."/>
            <person name="Lin W."/>
            <person name="Duan Y."/>
            <person name="Cao H."/>
            <person name="Xiong S."/>
            <person name="Wang X."/>
            <person name="Wei L."/>
            <person name="Li C."/>
            <person name="Ma Q."/>
            <person name="Ju M."/>
            <person name="Zhao R."/>
            <person name="Li G."/>
            <person name="Mu C."/>
            <person name="Tian Q."/>
            <person name="Mei H."/>
            <person name="Zhang T."/>
            <person name="Gao T."/>
            <person name="Zhang H."/>
        </authorList>
    </citation>
    <scope>NUCLEOTIDE SEQUENCE</scope>
    <source>
        <strain evidence="1">G02</strain>
    </source>
</reference>
<dbReference type="PANTHER" id="PTHR33116">
    <property type="entry name" value="REVERSE TRANSCRIPTASE ZINC-BINDING DOMAIN-CONTAINING PROTEIN-RELATED-RELATED"/>
    <property type="match status" value="1"/>
</dbReference>
<evidence type="ECO:0000313" key="1">
    <source>
        <dbReference type="EMBL" id="KAL0403870.1"/>
    </source>
</evidence>
<dbReference type="PANTHER" id="PTHR33116:SF86">
    <property type="entry name" value="REVERSE TRANSCRIPTASE DOMAIN-CONTAINING PROTEIN"/>
    <property type="match status" value="1"/>
</dbReference>
<organism evidence="1">
    <name type="scientific">Sesamum radiatum</name>
    <name type="common">Black benniseed</name>
    <dbReference type="NCBI Taxonomy" id="300843"/>
    <lineage>
        <taxon>Eukaryota</taxon>
        <taxon>Viridiplantae</taxon>
        <taxon>Streptophyta</taxon>
        <taxon>Embryophyta</taxon>
        <taxon>Tracheophyta</taxon>
        <taxon>Spermatophyta</taxon>
        <taxon>Magnoliopsida</taxon>
        <taxon>eudicotyledons</taxon>
        <taxon>Gunneridae</taxon>
        <taxon>Pentapetalae</taxon>
        <taxon>asterids</taxon>
        <taxon>lamiids</taxon>
        <taxon>Lamiales</taxon>
        <taxon>Pedaliaceae</taxon>
        <taxon>Sesamum</taxon>
    </lineage>
</organism>